<reference evidence="1" key="2">
    <citation type="journal article" date="2015" name="Data Brief">
        <title>Shoot transcriptome of the giant reed, Arundo donax.</title>
        <authorList>
            <person name="Barrero R.A."/>
            <person name="Guerrero F.D."/>
            <person name="Moolhuijzen P."/>
            <person name="Goolsby J.A."/>
            <person name="Tidwell J."/>
            <person name="Bellgard S.E."/>
            <person name="Bellgard M.I."/>
        </authorList>
    </citation>
    <scope>NUCLEOTIDE SEQUENCE</scope>
    <source>
        <tissue evidence="1">Shoot tissue taken approximately 20 cm above the soil surface</tissue>
    </source>
</reference>
<organism evidence="1">
    <name type="scientific">Arundo donax</name>
    <name type="common">Giant reed</name>
    <name type="synonym">Donax arundinaceus</name>
    <dbReference type="NCBI Taxonomy" id="35708"/>
    <lineage>
        <taxon>Eukaryota</taxon>
        <taxon>Viridiplantae</taxon>
        <taxon>Streptophyta</taxon>
        <taxon>Embryophyta</taxon>
        <taxon>Tracheophyta</taxon>
        <taxon>Spermatophyta</taxon>
        <taxon>Magnoliopsida</taxon>
        <taxon>Liliopsida</taxon>
        <taxon>Poales</taxon>
        <taxon>Poaceae</taxon>
        <taxon>PACMAD clade</taxon>
        <taxon>Arundinoideae</taxon>
        <taxon>Arundineae</taxon>
        <taxon>Arundo</taxon>
    </lineage>
</organism>
<protein>
    <submittedName>
        <fullName evidence="1">Uncharacterized protein</fullName>
    </submittedName>
</protein>
<accession>A0A0A8ZG03</accession>
<evidence type="ECO:0000313" key="1">
    <source>
        <dbReference type="EMBL" id="JAD37736.1"/>
    </source>
</evidence>
<proteinExistence type="predicted"/>
<sequence length="36" mass="3949">MLPRSSSAGALYHNFCISHSNNETGMNLVLSKLLNQ</sequence>
<dbReference type="EMBL" id="GBRH01260159">
    <property type="protein sequence ID" value="JAD37736.1"/>
    <property type="molecule type" value="Transcribed_RNA"/>
</dbReference>
<name>A0A0A8ZG03_ARUDO</name>
<dbReference type="AlphaFoldDB" id="A0A0A8ZG03"/>
<reference evidence="1" key="1">
    <citation type="submission" date="2014-09" db="EMBL/GenBank/DDBJ databases">
        <authorList>
            <person name="Magalhaes I.L.F."/>
            <person name="Oliveira U."/>
            <person name="Santos F.R."/>
            <person name="Vidigal T.H.D.A."/>
            <person name="Brescovit A.D."/>
            <person name="Santos A.J."/>
        </authorList>
    </citation>
    <scope>NUCLEOTIDE SEQUENCE</scope>
    <source>
        <tissue evidence="1">Shoot tissue taken approximately 20 cm above the soil surface</tissue>
    </source>
</reference>